<dbReference type="EMBL" id="AZHW01001126">
    <property type="protein sequence ID" value="ETW94058.1"/>
    <property type="molecule type" value="Genomic_DNA"/>
</dbReference>
<dbReference type="SUPFAM" id="SSF47336">
    <property type="entry name" value="ACP-like"/>
    <property type="match status" value="1"/>
</dbReference>
<reference evidence="6 7" key="1">
    <citation type="journal article" date="2014" name="Nature">
        <title>An environmental bacterial taxon with a large and distinct metabolic repertoire.</title>
        <authorList>
            <person name="Wilson M.C."/>
            <person name="Mori T."/>
            <person name="Ruckert C."/>
            <person name="Uria A.R."/>
            <person name="Helf M.J."/>
            <person name="Takada K."/>
            <person name="Gernert C."/>
            <person name="Steffens U.A."/>
            <person name="Heycke N."/>
            <person name="Schmitt S."/>
            <person name="Rinke C."/>
            <person name="Helfrich E.J."/>
            <person name="Brachmann A.O."/>
            <person name="Gurgui C."/>
            <person name="Wakimoto T."/>
            <person name="Kracht M."/>
            <person name="Crusemann M."/>
            <person name="Hentschel U."/>
            <person name="Abe I."/>
            <person name="Matsunaga S."/>
            <person name="Kalinowski J."/>
            <person name="Takeyama H."/>
            <person name="Piel J."/>
        </authorList>
    </citation>
    <scope>NUCLEOTIDE SEQUENCE [LARGE SCALE GENOMIC DNA]</scope>
    <source>
        <strain evidence="7">TSY1</strain>
    </source>
</reference>
<keyword evidence="4" id="KW-0597">Phosphoprotein</keyword>
<dbReference type="PANTHER" id="PTHR45527">
    <property type="entry name" value="NONRIBOSOMAL PEPTIDE SYNTHETASE"/>
    <property type="match status" value="1"/>
</dbReference>
<dbReference type="PANTHER" id="PTHR45527:SF1">
    <property type="entry name" value="FATTY ACID SYNTHASE"/>
    <property type="match status" value="1"/>
</dbReference>
<accession>W4L7K3</accession>
<dbReference type="PATRIC" id="fig|1429438.4.peg.6865"/>
<dbReference type="InterPro" id="IPR009081">
    <property type="entry name" value="PP-bd_ACP"/>
</dbReference>
<comment type="caution">
    <text evidence="6">The sequence shown here is derived from an EMBL/GenBank/DDBJ whole genome shotgun (WGS) entry which is preliminary data.</text>
</comment>
<feature type="domain" description="Carrier" evidence="5">
    <location>
        <begin position="971"/>
        <end position="1046"/>
    </location>
</feature>
<dbReference type="InterPro" id="IPR010071">
    <property type="entry name" value="AA_adenyl_dom"/>
</dbReference>
<dbReference type="Gene3D" id="3.40.50.980">
    <property type="match status" value="2"/>
</dbReference>
<dbReference type="Gene3D" id="3.30.559.10">
    <property type="entry name" value="Chloramphenicol acetyltransferase-like domain"/>
    <property type="match status" value="1"/>
</dbReference>
<proteinExistence type="inferred from homology"/>
<dbReference type="PROSITE" id="PS00455">
    <property type="entry name" value="AMP_BINDING"/>
    <property type="match status" value="1"/>
</dbReference>
<dbReference type="PROSITE" id="PS50075">
    <property type="entry name" value="CARRIER"/>
    <property type="match status" value="1"/>
</dbReference>
<sequence>MQNKPIEEIYELSPMQQGMLFYTLYDPDSDVYFEQLICTLQGALDVSVLQQAWQQVVQRHAVLRSSFHWEELNEPLQVVHRQVELPWVRYDWRELAPTEQQHQLDFLLETDRSQPFDLGQAPLMRFTLIQVSDQIHDLVWSHHHLLFDGWSMPTILEEVLTYYEALHRGEMLHLSAPCLYRDYIAWLKAQDRAQAKAFWHGALEGIVAPAPLPTPFKGEQRLGADEFTKASYAEQPFTCSIAVSEQLRALARQHHLTLNNVVQGAWALLLARYSGETEVIFGATVSGRPADLPGVESMVGLFINTLPVRTHASGDAELIPWLKGLQAQQIEQEPYAYLPLAEIQQMSDVPTGLPLFESLLVFENYPFDASRYNRDGSIDISHLRSIERTNYPLTVIVNPQAELSGRFIYDTRRFETSAIRRLSSHFETLLASIAAAPGQQLAEVSLLTAAERAQILVEWNNTQAAYPFDQCIHQLFEAQAARTPDAVAVVFDDQQLTYRELNERANQLAHHMQALEVAAEVLVGLYVERSLEMVVGLLGILKAGGAYVPLDPTYPQERLAFMLEDAQITVLLTQANLQADLSPTLTTFCLDTQWANLRHKSPANPSCAVTSNNMAYVLYTSGSTGQPKGVVIEHRNAVAFLSWAQTVFTPEELEGVFASTSICFDLSVFEIFLPLSCGKTVIVAENALALPTLPVNPPITLINTVPSAMHELVRMNGVPESVQVVNLAGEPLPNALVQAIYAQENIRKVYNLYGPSEDTTYSTFVLTEKGATQNPAIGRPIANTQVYLLDQALQPVPVGVPGELCLGGAGLARGYLNRPELTEAKFIPHIFGEQASARLYKTGDLARYLPDGTLEFLGRIDTQVKLRGFRIELGEIEAVLSQHPDVQEAIAIVCEDTPGHKTLVAYVIPRQEPPIPSDLRDFLKTKLPDYMIPTLFVPLETLPITPNGKVDRQALPQPYASQRELEVSFVPPRTATEETLAAIWSDVLGVEKISIRDNFFELGGHSLLATQVLSRLQEAFFIQLPLRQLFDRPTIADLAEVVVAQQLEQAESDALEQILGEVETLSDDDVKQQLRS</sequence>
<evidence type="ECO:0000313" key="7">
    <source>
        <dbReference type="Proteomes" id="UP000019141"/>
    </source>
</evidence>
<dbReference type="Proteomes" id="UP000019141">
    <property type="component" value="Unassembled WGS sequence"/>
</dbReference>
<dbReference type="FunFam" id="1.10.1200.10:FF:000005">
    <property type="entry name" value="Nonribosomal peptide synthetase 1"/>
    <property type="match status" value="1"/>
</dbReference>
<dbReference type="InterPro" id="IPR023213">
    <property type="entry name" value="CAT-like_dom_sf"/>
</dbReference>
<dbReference type="SMART" id="SM00823">
    <property type="entry name" value="PKS_PP"/>
    <property type="match status" value="1"/>
</dbReference>
<dbReference type="GO" id="GO:0043041">
    <property type="term" value="P:amino acid activation for nonribosomal peptide biosynthetic process"/>
    <property type="evidence" value="ECO:0007669"/>
    <property type="project" value="TreeGrafter"/>
</dbReference>
<dbReference type="InterPro" id="IPR006162">
    <property type="entry name" value="Ppantetheine_attach_site"/>
</dbReference>
<dbReference type="InterPro" id="IPR000873">
    <property type="entry name" value="AMP-dep_synth/lig_dom"/>
</dbReference>
<dbReference type="CDD" id="cd19543">
    <property type="entry name" value="DCL_NRPS"/>
    <property type="match status" value="1"/>
</dbReference>
<comment type="cofactor">
    <cofactor evidence="1">
        <name>pantetheine 4'-phosphate</name>
        <dbReference type="ChEBI" id="CHEBI:47942"/>
    </cofactor>
</comment>
<dbReference type="PROSITE" id="PS00012">
    <property type="entry name" value="PHOSPHOPANTETHEINE"/>
    <property type="match status" value="1"/>
</dbReference>
<dbReference type="Pfam" id="PF13193">
    <property type="entry name" value="AMP-binding_C"/>
    <property type="match status" value="1"/>
</dbReference>
<dbReference type="InterPro" id="IPR036736">
    <property type="entry name" value="ACP-like_sf"/>
</dbReference>
<organism evidence="6 7">
    <name type="scientific">Entotheonella factor</name>
    <dbReference type="NCBI Taxonomy" id="1429438"/>
    <lineage>
        <taxon>Bacteria</taxon>
        <taxon>Pseudomonadati</taxon>
        <taxon>Nitrospinota/Tectimicrobiota group</taxon>
        <taxon>Candidatus Tectimicrobiota</taxon>
        <taxon>Candidatus Entotheonellia</taxon>
        <taxon>Candidatus Entotheonellales</taxon>
        <taxon>Candidatus Entotheonellaceae</taxon>
        <taxon>Candidatus Entotheonella</taxon>
    </lineage>
</organism>
<dbReference type="Gene3D" id="2.30.38.10">
    <property type="entry name" value="Luciferase, Domain 3"/>
    <property type="match status" value="1"/>
</dbReference>
<protein>
    <submittedName>
        <fullName evidence="6">Peptide synthetase</fullName>
    </submittedName>
</protein>
<comment type="similarity">
    <text evidence="2">Belongs to the ATP-dependent AMP-binding enzyme family.</text>
</comment>
<dbReference type="FunFam" id="3.40.50.980:FF:000001">
    <property type="entry name" value="Non-ribosomal peptide synthetase"/>
    <property type="match status" value="1"/>
</dbReference>
<evidence type="ECO:0000259" key="5">
    <source>
        <dbReference type="PROSITE" id="PS50075"/>
    </source>
</evidence>
<dbReference type="Pfam" id="PF00668">
    <property type="entry name" value="Condensation"/>
    <property type="match status" value="1"/>
</dbReference>
<evidence type="ECO:0000256" key="1">
    <source>
        <dbReference type="ARBA" id="ARBA00001957"/>
    </source>
</evidence>
<dbReference type="GO" id="GO:0044550">
    <property type="term" value="P:secondary metabolite biosynthetic process"/>
    <property type="evidence" value="ECO:0007669"/>
    <property type="project" value="UniProtKB-ARBA"/>
</dbReference>
<dbReference type="SUPFAM" id="SSF52777">
    <property type="entry name" value="CoA-dependent acyltransferases"/>
    <property type="match status" value="2"/>
</dbReference>
<dbReference type="Pfam" id="PF00550">
    <property type="entry name" value="PP-binding"/>
    <property type="match status" value="1"/>
</dbReference>
<dbReference type="FunFam" id="2.30.38.10:FF:000001">
    <property type="entry name" value="Non-ribosomal peptide synthetase PvdI"/>
    <property type="match status" value="1"/>
</dbReference>
<dbReference type="SUPFAM" id="SSF56801">
    <property type="entry name" value="Acetyl-CoA synthetase-like"/>
    <property type="match status" value="1"/>
</dbReference>
<evidence type="ECO:0000256" key="4">
    <source>
        <dbReference type="ARBA" id="ARBA00022553"/>
    </source>
</evidence>
<gene>
    <name evidence="6" type="ORF">ETSY1_36510</name>
</gene>
<dbReference type="HOGENOM" id="CLU_000022_2_4_7"/>
<dbReference type="InterPro" id="IPR001242">
    <property type="entry name" value="Condensation_dom"/>
</dbReference>
<dbReference type="FunFam" id="3.30.300.30:FF:000010">
    <property type="entry name" value="Enterobactin synthetase component F"/>
    <property type="match status" value="1"/>
</dbReference>
<dbReference type="Gene3D" id="3.30.300.30">
    <property type="match status" value="1"/>
</dbReference>
<evidence type="ECO:0000256" key="3">
    <source>
        <dbReference type="ARBA" id="ARBA00022450"/>
    </source>
</evidence>
<name>W4L7K3_ENTF1</name>
<dbReference type="CDD" id="cd12115">
    <property type="entry name" value="A_NRPS_Sfm_like"/>
    <property type="match status" value="1"/>
</dbReference>
<dbReference type="GO" id="GO:0003824">
    <property type="term" value="F:catalytic activity"/>
    <property type="evidence" value="ECO:0007669"/>
    <property type="project" value="InterPro"/>
</dbReference>
<dbReference type="InterPro" id="IPR025110">
    <property type="entry name" value="AMP-bd_C"/>
</dbReference>
<dbReference type="AlphaFoldDB" id="W4L7K3"/>
<dbReference type="Gene3D" id="3.30.559.30">
    <property type="entry name" value="Nonribosomal peptide synthetase, condensation domain"/>
    <property type="match status" value="1"/>
</dbReference>
<dbReference type="FunFam" id="3.40.50.12780:FF:000012">
    <property type="entry name" value="Non-ribosomal peptide synthetase"/>
    <property type="match status" value="1"/>
</dbReference>
<evidence type="ECO:0000256" key="2">
    <source>
        <dbReference type="ARBA" id="ARBA00006432"/>
    </source>
</evidence>
<dbReference type="GO" id="GO:0031177">
    <property type="term" value="F:phosphopantetheine binding"/>
    <property type="evidence" value="ECO:0007669"/>
    <property type="project" value="InterPro"/>
</dbReference>
<dbReference type="GO" id="GO:0005829">
    <property type="term" value="C:cytosol"/>
    <property type="evidence" value="ECO:0007669"/>
    <property type="project" value="TreeGrafter"/>
</dbReference>
<dbReference type="InterPro" id="IPR020845">
    <property type="entry name" value="AMP-binding_CS"/>
</dbReference>
<keyword evidence="7" id="KW-1185">Reference proteome</keyword>
<dbReference type="NCBIfam" id="TIGR01733">
    <property type="entry name" value="AA-adenyl-dom"/>
    <property type="match status" value="1"/>
</dbReference>
<dbReference type="Gene3D" id="3.40.50.1820">
    <property type="entry name" value="alpha/beta hydrolase"/>
    <property type="match status" value="1"/>
</dbReference>
<dbReference type="InterPro" id="IPR020806">
    <property type="entry name" value="PKS_PP-bd"/>
</dbReference>
<dbReference type="Pfam" id="PF00501">
    <property type="entry name" value="AMP-binding"/>
    <property type="match status" value="1"/>
</dbReference>
<evidence type="ECO:0000313" key="6">
    <source>
        <dbReference type="EMBL" id="ETW94058.1"/>
    </source>
</evidence>
<dbReference type="InterPro" id="IPR029058">
    <property type="entry name" value="AB_hydrolase_fold"/>
</dbReference>
<dbReference type="InterPro" id="IPR045851">
    <property type="entry name" value="AMP-bd_C_sf"/>
</dbReference>
<keyword evidence="3" id="KW-0596">Phosphopantetheine</keyword>